<evidence type="ECO:0000313" key="2">
    <source>
        <dbReference type="EMBL" id="KAG8060309.1"/>
    </source>
</evidence>
<reference evidence="2" key="1">
    <citation type="journal article" date="2021" name="bioRxiv">
        <title>Whole Genome Assembly and Annotation of Northern Wild Rice, Zizania palustris L., Supports a Whole Genome Duplication in the Zizania Genus.</title>
        <authorList>
            <person name="Haas M."/>
            <person name="Kono T."/>
            <person name="Macchietto M."/>
            <person name="Millas R."/>
            <person name="McGilp L."/>
            <person name="Shao M."/>
            <person name="Duquette J."/>
            <person name="Hirsch C.N."/>
            <person name="Kimball J."/>
        </authorList>
    </citation>
    <scope>NUCLEOTIDE SEQUENCE</scope>
    <source>
        <tissue evidence="2">Fresh leaf tissue</tissue>
    </source>
</reference>
<dbReference type="OrthoDB" id="10652090at2759"/>
<feature type="region of interest" description="Disordered" evidence="1">
    <location>
        <begin position="18"/>
        <end position="52"/>
    </location>
</feature>
<organism evidence="2 3">
    <name type="scientific">Zizania palustris</name>
    <name type="common">Northern wild rice</name>
    <dbReference type="NCBI Taxonomy" id="103762"/>
    <lineage>
        <taxon>Eukaryota</taxon>
        <taxon>Viridiplantae</taxon>
        <taxon>Streptophyta</taxon>
        <taxon>Embryophyta</taxon>
        <taxon>Tracheophyta</taxon>
        <taxon>Spermatophyta</taxon>
        <taxon>Magnoliopsida</taxon>
        <taxon>Liliopsida</taxon>
        <taxon>Poales</taxon>
        <taxon>Poaceae</taxon>
        <taxon>BOP clade</taxon>
        <taxon>Oryzoideae</taxon>
        <taxon>Oryzeae</taxon>
        <taxon>Zizaniinae</taxon>
        <taxon>Zizania</taxon>
    </lineage>
</organism>
<proteinExistence type="predicted"/>
<comment type="caution">
    <text evidence="2">The sequence shown here is derived from an EMBL/GenBank/DDBJ whole genome shotgun (WGS) entry which is preliminary data.</text>
</comment>
<keyword evidence="3" id="KW-1185">Reference proteome</keyword>
<dbReference type="EMBL" id="JAAALK010000287">
    <property type="protein sequence ID" value="KAG8060309.1"/>
    <property type="molecule type" value="Genomic_DNA"/>
</dbReference>
<evidence type="ECO:0000313" key="3">
    <source>
        <dbReference type="Proteomes" id="UP000729402"/>
    </source>
</evidence>
<gene>
    <name evidence="2" type="ORF">GUJ93_ZPchr0002g23070</name>
</gene>
<accession>A0A8J5SSB2</accession>
<reference evidence="2" key="2">
    <citation type="submission" date="2021-02" db="EMBL/GenBank/DDBJ databases">
        <authorList>
            <person name="Kimball J.A."/>
            <person name="Haas M.W."/>
            <person name="Macchietto M."/>
            <person name="Kono T."/>
            <person name="Duquette J."/>
            <person name="Shao M."/>
        </authorList>
    </citation>
    <scope>NUCLEOTIDE SEQUENCE</scope>
    <source>
        <tissue evidence="2">Fresh leaf tissue</tissue>
    </source>
</reference>
<protein>
    <submittedName>
        <fullName evidence="2">Uncharacterized protein</fullName>
    </submittedName>
</protein>
<dbReference type="AlphaFoldDB" id="A0A8J5SSB2"/>
<name>A0A8J5SSB2_ZIZPA</name>
<evidence type="ECO:0000256" key="1">
    <source>
        <dbReference type="SAM" id="MobiDB-lite"/>
    </source>
</evidence>
<dbReference type="Proteomes" id="UP000729402">
    <property type="component" value="Unassembled WGS sequence"/>
</dbReference>
<sequence length="272" mass="30467">MSLLDDFAEIERFEMASGGQGLRPTGVSPKKVHSRSVLSEKNGKDPVLENGISNGNTQWVQDICKLVVHKHETSGENIVTILDEISRALDQSAVHQGEVLDESYMTRRKKKEMVTNLTKKITRISAEGNVASSEQFPLDRVQRYQRRLISLQSVRRPSQFANISRQLQALKSPAISANLDRSMSNSRLSSDKSEYKPQSLAIREEHSKKLPDAESPKSVAQERTANATLYAVDEEPTQGYRYLNAKAFQDSSGGVRCGQWPQVLIPRRIKGM</sequence>